<feature type="region of interest" description="Disordered" evidence="1">
    <location>
        <begin position="341"/>
        <end position="370"/>
    </location>
</feature>
<dbReference type="EMBL" id="GL629801">
    <property type="protein sequence ID" value="EFX00171.1"/>
    <property type="molecule type" value="Genomic_DNA"/>
</dbReference>
<reference evidence="2 3" key="1">
    <citation type="journal article" date="2011" name="Proc. Natl. Acad. Sci. U.S.A.">
        <title>Genome and transcriptome analyses of the mountain pine beetle-fungal symbiont Grosmannia clavigera, a lodgepole pine pathogen.</title>
        <authorList>
            <person name="DiGuistini S."/>
            <person name="Wang Y."/>
            <person name="Liao N.Y."/>
            <person name="Taylor G."/>
            <person name="Tanguay P."/>
            <person name="Feau N."/>
            <person name="Henrissat B."/>
            <person name="Chan S.K."/>
            <person name="Hesse-Orce U."/>
            <person name="Alamouti S.M."/>
            <person name="Tsui C.K.M."/>
            <person name="Docking R.T."/>
            <person name="Levasseur A."/>
            <person name="Haridas S."/>
            <person name="Robertson G."/>
            <person name="Birol I."/>
            <person name="Holt R.A."/>
            <person name="Marra M.A."/>
            <person name="Hamelin R.C."/>
            <person name="Hirst M."/>
            <person name="Jones S.J.M."/>
            <person name="Bohlmann J."/>
            <person name="Breuil C."/>
        </authorList>
    </citation>
    <scope>NUCLEOTIDE SEQUENCE [LARGE SCALE GENOMIC DNA]</scope>
    <source>
        <strain evidence="3">kw1407 / UAMH 11150</strain>
    </source>
</reference>
<dbReference type="Proteomes" id="UP000007796">
    <property type="component" value="Unassembled WGS sequence"/>
</dbReference>
<dbReference type="AlphaFoldDB" id="F0XQB7"/>
<sequence>MSFNNNMTNNGSPTEDIFGEFSFNDISSSPYAFALPEVSPATPVSAQRYALRSGKVAQAAPSEEPITRTAIITQSQGKSNPPPKNAKVSHSRNKFSGSRITDYEWYDRFPVRSNWKAGHVQIRYTGLGELRPTLTFERDTLLAYVHGCREQSIPLRFWIQNPPTMQKERYMTQASHLCRYIDCPVPSRTIMRGMLQVSMDEHPTATSNGQLDPFFTAGCFHLHCLEEMIALPELMQVADVEADVRDLPLEEKNPMSLNREERLSTAYSEWKAEHFDQYVRRGLAIPTEQRRKQRLVWYLMHKKVQYQPSTRQRKRQERRGNDLTKHWGDLHKFVALNMKARQQKKDSTAATLPKRRRAHDSYNGRSGKRACFDEPSPSLLGWPSPLWAVPPPLPTSGMYVPYGVLPPYMASAQTFYPYPCDSSYSAAPYDFQHVEPFLGSGQLNFTFFDAEAEKGELEWSEAQLAGSDLIIDPLLLQQDLAAAMSLEGTPLAQSAISTDDLVSEFGDLLVDME</sequence>
<evidence type="ECO:0000256" key="1">
    <source>
        <dbReference type="SAM" id="MobiDB-lite"/>
    </source>
</evidence>
<keyword evidence="3" id="KW-1185">Reference proteome</keyword>
<dbReference type="GeneID" id="25980688"/>
<name>F0XQB7_GROCL</name>
<dbReference type="InParanoid" id="F0XQB7"/>
<evidence type="ECO:0000313" key="2">
    <source>
        <dbReference type="EMBL" id="EFX00171.1"/>
    </source>
</evidence>
<dbReference type="eggNOG" id="ENOG502SPRZ">
    <property type="taxonomic scope" value="Eukaryota"/>
</dbReference>
<protein>
    <submittedName>
        <fullName evidence="2">Uncharacterized protein</fullName>
    </submittedName>
</protein>
<dbReference type="OrthoDB" id="5307331at2759"/>
<feature type="region of interest" description="Disordered" evidence="1">
    <location>
        <begin position="71"/>
        <end position="93"/>
    </location>
</feature>
<dbReference type="HOGENOM" id="CLU_531057_0_0_1"/>
<proteinExistence type="predicted"/>
<dbReference type="RefSeq" id="XP_014169653.1">
    <property type="nucleotide sequence ID" value="XM_014314178.1"/>
</dbReference>
<gene>
    <name evidence="2" type="ORF">CMQ_7173</name>
</gene>
<organism evidence="3">
    <name type="scientific">Grosmannia clavigera (strain kw1407 / UAMH 11150)</name>
    <name type="common">Blue stain fungus</name>
    <name type="synonym">Graphiocladiella clavigera</name>
    <dbReference type="NCBI Taxonomy" id="655863"/>
    <lineage>
        <taxon>Eukaryota</taxon>
        <taxon>Fungi</taxon>
        <taxon>Dikarya</taxon>
        <taxon>Ascomycota</taxon>
        <taxon>Pezizomycotina</taxon>
        <taxon>Sordariomycetes</taxon>
        <taxon>Sordariomycetidae</taxon>
        <taxon>Ophiostomatales</taxon>
        <taxon>Ophiostomataceae</taxon>
        <taxon>Leptographium</taxon>
    </lineage>
</organism>
<accession>F0XQB7</accession>
<evidence type="ECO:0000313" key="3">
    <source>
        <dbReference type="Proteomes" id="UP000007796"/>
    </source>
</evidence>